<dbReference type="InterPro" id="IPR012338">
    <property type="entry name" value="Beta-lactam/transpept-like"/>
</dbReference>
<dbReference type="PRINTS" id="PR00118">
    <property type="entry name" value="BLACTAMASEA"/>
</dbReference>
<reference evidence="5 7" key="1">
    <citation type="submission" date="2015-10" db="EMBL/GenBank/DDBJ databases">
        <title>Draft genome of Bosea thiooxidans.</title>
        <authorList>
            <person name="Wang X."/>
        </authorList>
    </citation>
    <scope>NUCLEOTIDE SEQUENCE [LARGE SCALE GENOMIC DNA]</scope>
    <source>
        <strain evidence="5 7">CGMCC 9174</strain>
    </source>
</reference>
<dbReference type="InterPro" id="IPR000871">
    <property type="entry name" value="Beta-lactam_class-A"/>
</dbReference>
<dbReference type="InterPro" id="IPR045155">
    <property type="entry name" value="Beta-lactam_cat"/>
</dbReference>
<reference evidence="6 8" key="2">
    <citation type="submission" date="2017-02" db="EMBL/GenBank/DDBJ databases">
        <authorList>
            <person name="Peterson S.W."/>
        </authorList>
    </citation>
    <scope>NUCLEOTIDE SEQUENCE [LARGE SCALE GENOMIC DNA]</scope>
    <source>
        <strain evidence="6 8">DSM 9653</strain>
    </source>
</reference>
<dbReference type="GO" id="GO:0030655">
    <property type="term" value="P:beta-lactam antibiotic catabolic process"/>
    <property type="evidence" value="ECO:0007669"/>
    <property type="project" value="InterPro"/>
</dbReference>
<dbReference type="Pfam" id="PF13354">
    <property type="entry name" value="Beta-lactamase2"/>
    <property type="match status" value="1"/>
</dbReference>
<evidence type="ECO:0000256" key="3">
    <source>
        <dbReference type="ARBA" id="ARBA00012865"/>
    </source>
</evidence>
<dbReference type="SUPFAM" id="SSF56601">
    <property type="entry name" value="beta-lactamase/transpeptidase-like"/>
    <property type="match status" value="1"/>
</dbReference>
<dbReference type="GO" id="GO:0046677">
    <property type="term" value="P:response to antibiotic"/>
    <property type="evidence" value="ECO:0007669"/>
    <property type="project" value="InterPro"/>
</dbReference>
<evidence type="ECO:0000259" key="4">
    <source>
        <dbReference type="Pfam" id="PF13354"/>
    </source>
</evidence>
<organism evidence="5 7">
    <name type="scientific">Bosea thiooxidans</name>
    <dbReference type="NCBI Taxonomy" id="53254"/>
    <lineage>
        <taxon>Bacteria</taxon>
        <taxon>Pseudomonadati</taxon>
        <taxon>Pseudomonadota</taxon>
        <taxon>Alphaproteobacteria</taxon>
        <taxon>Hyphomicrobiales</taxon>
        <taxon>Boseaceae</taxon>
        <taxon>Bosea</taxon>
    </lineage>
</organism>
<evidence type="ECO:0000313" key="5">
    <source>
        <dbReference type="EMBL" id="KQK31007.1"/>
    </source>
</evidence>
<keyword evidence="7" id="KW-1185">Reference proteome</keyword>
<dbReference type="OrthoDB" id="9784149at2"/>
<protein>
    <recommendedName>
        <fullName evidence="3">beta-lactamase</fullName>
        <ecNumber evidence="3">3.5.2.6</ecNumber>
    </recommendedName>
</protein>
<evidence type="ECO:0000313" key="8">
    <source>
        <dbReference type="Proteomes" id="UP000190130"/>
    </source>
</evidence>
<dbReference type="NCBIfam" id="NF033103">
    <property type="entry name" value="bla_class_A"/>
    <property type="match status" value="1"/>
</dbReference>
<accession>A0A0Q3I7K0</accession>
<evidence type="ECO:0000313" key="7">
    <source>
        <dbReference type="Proteomes" id="UP000051562"/>
    </source>
</evidence>
<dbReference type="PANTHER" id="PTHR35333:SF3">
    <property type="entry name" value="BETA-LACTAMASE-TYPE TRANSPEPTIDASE FOLD CONTAINING PROTEIN"/>
    <property type="match status" value="1"/>
</dbReference>
<dbReference type="EMBL" id="FUYX01000028">
    <property type="protein sequence ID" value="SKC17821.1"/>
    <property type="molecule type" value="Genomic_DNA"/>
</dbReference>
<gene>
    <name evidence="5" type="ORF">ARD30_11210</name>
    <name evidence="6" type="ORF">SAMN05660750_05105</name>
</gene>
<dbReference type="PANTHER" id="PTHR35333">
    <property type="entry name" value="BETA-LACTAMASE"/>
    <property type="match status" value="1"/>
</dbReference>
<dbReference type="EC" id="3.5.2.6" evidence="3"/>
<dbReference type="Proteomes" id="UP000051562">
    <property type="component" value="Unassembled WGS sequence"/>
</dbReference>
<dbReference type="GO" id="GO:0008800">
    <property type="term" value="F:beta-lactamase activity"/>
    <property type="evidence" value="ECO:0007669"/>
    <property type="project" value="UniProtKB-EC"/>
</dbReference>
<name>A0A0Q3I7K0_9HYPH</name>
<feature type="domain" description="Beta-lactamase class A catalytic" evidence="4">
    <location>
        <begin position="59"/>
        <end position="254"/>
    </location>
</feature>
<evidence type="ECO:0000256" key="1">
    <source>
        <dbReference type="ARBA" id="ARBA00001526"/>
    </source>
</evidence>
<dbReference type="Proteomes" id="UP000190130">
    <property type="component" value="Unassembled WGS sequence"/>
</dbReference>
<sequence length="269" mass="29027">MTTRTIESLVADRRSFLVGAGAALVGVRHAAAAPGTSLDLRSLEERHGGRLGLFATRESQRVGWRSTERFAFCSTFKLFLAAYVMQTVQQGRDRLDRAVPITAADMVPHGPVTQPAIGRTLTLEELCKAAVEVSDNPAANILIREMGGLAAFQLWYRSIGDQVTSVDRMEIELNSALPGDMRDTTTAEQYVANLDRVVRGNLLSAAHLQLLVRWITETPTGAGRIKAGVPAGYTVGHKTGTGARSTHNNIGIMSNGPQSCPPFGVQCWL</sequence>
<dbReference type="Gene3D" id="3.40.710.10">
    <property type="entry name" value="DD-peptidase/beta-lactamase superfamily"/>
    <property type="match status" value="1"/>
</dbReference>
<dbReference type="RefSeq" id="WP_055727677.1">
    <property type="nucleotide sequence ID" value="NZ_FUYX01000028.1"/>
</dbReference>
<evidence type="ECO:0000313" key="6">
    <source>
        <dbReference type="EMBL" id="SKC17821.1"/>
    </source>
</evidence>
<evidence type="ECO:0000256" key="2">
    <source>
        <dbReference type="ARBA" id="ARBA00009009"/>
    </source>
</evidence>
<proteinExistence type="inferred from homology"/>
<comment type="catalytic activity">
    <reaction evidence="1">
        <text>a beta-lactam + H2O = a substituted beta-amino acid</text>
        <dbReference type="Rhea" id="RHEA:20401"/>
        <dbReference type="ChEBI" id="CHEBI:15377"/>
        <dbReference type="ChEBI" id="CHEBI:35627"/>
        <dbReference type="ChEBI" id="CHEBI:140347"/>
        <dbReference type="EC" id="3.5.2.6"/>
    </reaction>
</comment>
<comment type="similarity">
    <text evidence="2">Belongs to the class-A beta-lactamase family.</text>
</comment>
<dbReference type="EMBL" id="LMAR01000031">
    <property type="protein sequence ID" value="KQK31007.1"/>
    <property type="molecule type" value="Genomic_DNA"/>
</dbReference>
<dbReference type="AlphaFoldDB" id="A0A0Q3I7K0"/>